<dbReference type="InterPro" id="IPR008551">
    <property type="entry name" value="TANGO2"/>
</dbReference>
<evidence type="ECO:0008006" key="3">
    <source>
        <dbReference type="Google" id="ProtNLM"/>
    </source>
</evidence>
<proteinExistence type="predicted"/>
<keyword evidence="2" id="KW-1185">Reference proteome</keyword>
<dbReference type="RefSeq" id="WP_167315314.1">
    <property type="nucleotide sequence ID" value="NZ_CP050267.1"/>
</dbReference>
<accession>A0ABX6K8M4</accession>
<evidence type="ECO:0000313" key="1">
    <source>
        <dbReference type="EMBL" id="QIR07804.1"/>
    </source>
</evidence>
<dbReference type="Pfam" id="PF05742">
    <property type="entry name" value="TANGO2"/>
    <property type="match status" value="1"/>
</dbReference>
<name>A0ABX6K8M4_SALCS</name>
<sequence length="258" mass="28492">MCTLTWQASQDGIDLFFNRDEARGRSRALPPKTYQLDQTQVLMPIDPDGMGTWIAANEFGVIVCLLNDYQHAQTVAPRLSRGQLVKALAVCTDLNDMANALPIDALRDFAPFLLLGFAVDGLSDKTDGSEVVPRAWRWNGQTLRCVDCQPPVVSSAIDIDTTTNTRTYYLRQMGGTVPTRQQLLAYHRSHLPERGSTSVCMHREDASTVSLTHVHIGADGITMYYYDGAPCLVETPQAAYLPLARNYDLKANTGTDGH</sequence>
<gene>
    <name evidence="1" type="ORF">HBA18_15535</name>
</gene>
<protein>
    <recommendedName>
        <fullName evidence="3">NRDE family protein</fullName>
    </recommendedName>
</protein>
<evidence type="ECO:0000313" key="2">
    <source>
        <dbReference type="Proteomes" id="UP000501408"/>
    </source>
</evidence>
<dbReference type="Proteomes" id="UP000501408">
    <property type="component" value="Chromosome 2"/>
</dbReference>
<dbReference type="EMBL" id="CP050267">
    <property type="protein sequence ID" value="QIR07804.1"/>
    <property type="molecule type" value="Genomic_DNA"/>
</dbReference>
<organism evidence="1 2">
    <name type="scientific">Salinivibrio costicola</name>
    <name type="common">Vibrio costicola</name>
    <dbReference type="NCBI Taxonomy" id="51367"/>
    <lineage>
        <taxon>Bacteria</taxon>
        <taxon>Pseudomonadati</taxon>
        <taxon>Pseudomonadota</taxon>
        <taxon>Gammaproteobacteria</taxon>
        <taxon>Vibrionales</taxon>
        <taxon>Vibrionaceae</taxon>
        <taxon>Salinivibrio</taxon>
    </lineage>
</organism>
<reference evidence="1 2" key="1">
    <citation type="submission" date="2020-03" db="EMBL/GenBank/DDBJ databases">
        <title>Genome mining reveals the biosynthetic pathways of PHA and ectoines of the halophilic strain Salinivibrio costicola M318 isolated from fermented shrimp paste.</title>
        <authorList>
            <person name="Doan T.V."/>
            <person name="Tran L.T."/>
            <person name="Trieu T.A."/>
            <person name="Nguyen Q.V."/>
            <person name="Quach T.N."/>
            <person name="Phi T.Q."/>
            <person name="Kumar S."/>
        </authorList>
    </citation>
    <scope>NUCLEOTIDE SEQUENCE [LARGE SCALE GENOMIC DNA]</scope>
    <source>
        <strain evidence="1 2">M318</strain>
    </source>
</reference>